<gene>
    <name evidence="2" type="ORF">TRIUR3_24759</name>
</gene>
<dbReference type="EMBL" id="KD250456">
    <property type="protein sequence ID" value="EMS48624.1"/>
    <property type="molecule type" value="Genomic_DNA"/>
</dbReference>
<protein>
    <submittedName>
        <fullName evidence="2">Uncharacterized protein</fullName>
    </submittedName>
</protein>
<accession>M7ZKL9</accession>
<sequence>MASPGPGTASTVTSSSAGTEATRAPPAALTEERNRKRKESNRLSAQRSRARKLLQRLHMDAAAAMGASSIPLAGVNGNALPQQPILQTELYCNYSYYC</sequence>
<reference evidence="2" key="1">
    <citation type="journal article" date="2013" name="Nature">
        <title>Draft genome of the wheat A-genome progenitor Triticum urartu.</title>
        <authorList>
            <person name="Ling H.Q."/>
            <person name="Zhao S."/>
            <person name="Liu D."/>
            <person name="Wang J."/>
            <person name="Sun H."/>
            <person name="Zhang C."/>
            <person name="Fan H."/>
            <person name="Li D."/>
            <person name="Dong L."/>
            <person name="Tao Y."/>
            <person name="Gao C."/>
            <person name="Wu H."/>
            <person name="Li Y."/>
            <person name="Cui Y."/>
            <person name="Guo X."/>
            <person name="Zheng S."/>
            <person name="Wang B."/>
            <person name="Yu K."/>
            <person name="Liang Q."/>
            <person name="Yang W."/>
            <person name="Lou X."/>
            <person name="Chen J."/>
            <person name="Feng M."/>
            <person name="Jian J."/>
            <person name="Zhang X."/>
            <person name="Luo G."/>
            <person name="Jiang Y."/>
            <person name="Liu J."/>
            <person name="Wang Z."/>
            <person name="Sha Y."/>
            <person name="Zhang B."/>
            <person name="Wu H."/>
            <person name="Tang D."/>
            <person name="Shen Q."/>
            <person name="Xue P."/>
            <person name="Zou S."/>
            <person name="Wang X."/>
            <person name="Liu X."/>
            <person name="Wang F."/>
            <person name="Yang Y."/>
            <person name="An X."/>
            <person name="Dong Z."/>
            <person name="Zhang K."/>
            <person name="Zhang X."/>
            <person name="Luo M.C."/>
            <person name="Dvorak J."/>
            <person name="Tong Y."/>
            <person name="Wang J."/>
            <person name="Yang H."/>
            <person name="Li Z."/>
            <person name="Wang D."/>
            <person name="Zhang A."/>
            <person name="Wang J."/>
        </authorList>
    </citation>
    <scope>NUCLEOTIDE SEQUENCE</scope>
</reference>
<proteinExistence type="predicted"/>
<dbReference type="STRING" id="4572.M7ZKL9"/>
<dbReference type="PROSITE" id="PS00036">
    <property type="entry name" value="BZIP_BASIC"/>
    <property type="match status" value="1"/>
</dbReference>
<organism evidence="2">
    <name type="scientific">Triticum urartu</name>
    <name type="common">Red wild einkorn</name>
    <name type="synonym">Crithodium urartu</name>
    <dbReference type="NCBI Taxonomy" id="4572"/>
    <lineage>
        <taxon>Eukaryota</taxon>
        <taxon>Viridiplantae</taxon>
        <taxon>Streptophyta</taxon>
        <taxon>Embryophyta</taxon>
        <taxon>Tracheophyta</taxon>
        <taxon>Spermatophyta</taxon>
        <taxon>Magnoliopsida</taxon>
        <taxon>Liliopsida</taxon>
        <taxon>Poales</taxon>
        <taxon>Poaceae</taxon>
        <taxon>BOP clade</taxon>
        <taxon>Pooideae</taxon>
        <taxon>Triticodae</taxon>
        <taxon>Triticeae</taxon>
        <taxon>Triticinae</taxon>
        <taxon>Triticum</taxon>
    </lineage>
</organism>
<evidence type="ECO:0000313" key="2">
    <source>
        <dbReference type="EMBL" id="EMS48624.1"/>
    </source>
</evidence>
<evidence type="ECO:0000256" key="1">
    <source>
        <dbReference type="SAM" id="MobiDB-lite"/>
    </source>
</evidence>
<dbReference type="AlphaFoldDB" id="M7ZKL9"/>
<dbReference type="GO" id="GO:0003700">
    <property type="term" value="F:DNA-binding transcription factor activity"/>
    <property type="evidence" value="ECO:0007669"/>
    <property type="project" value="InterPro"/>
</dbReference>
<feature type="region of interest" description="Disordered" evidence="1">
    <location>
        <begin position="1"/>
        <end position="50"/>
    </location>
</feature>
<dbReference type="eggNOG" id="ENOG502R4YT">
    <property type="taxonomic scope" value="Eukaryota"/>
</dbReference>
<feature type="compositionally biased region" description="Low complexity" evidence="1">
    <location>
        <begin position="1"/>
        <end position="22"/>
    </location>
</feature>
<dbReference type="InterPro" id="IPR004827">
    <property type="entry name" value="bZIP"/>
</dbReference>
<name>M7ZKL9_TRIUA</name>